<feature type="non-terminal residue" evidence="2">
    <location>
        <position position="1"/>
    </location>
</feature>
<evidence type="ECO:0000256" key="1">
    <source>
        <dbReference type="SAM" id="MobiDB-lite"/>
    </source>
</evidence>
<protein>
    <submittedName>
        <fullName evidence="2">Uncharacterized protein</fullName>
    </submittedName>
</protein>
<dbReference type="Proteomes" id="UP001642360">
    <property type="component" value="Unassembled WGS sequence"/>
</dbReference>
<proteinExistence type="predicted"/>
<keyword evidence="3" id="KW-1185">Reference proteome</keyword>
<name>A0ABC8R766_9AQUA</name>
<dbReference type="AlphaFoldDB" id="A0ABC8R766"/>
<dbReference type="EMBL" id="CAUOFW020001058">
    <property type="protein sequence ID" value="CAK9140587.1"/>
    <property type="molecule type" value="Genomic_DNA"/>
</dbReference>
<gene>
    <name evidence="2" type="ORF">ILEXP_LOCUS8089</name>
</gene>
<feature type="compositionally biased region" description="Basic residues" evidence="1">
    <location>
        <begin position="62"/>
        <end position="72"/>
    </location>
</feature>
<feature type="compositionally biased region" description="Acidic residues" evidence="1">
    <location>
        <begin position="1"/>
        <end position="13"/>
    </location>
</feature>
<feature type="compositionally biased region" description="Basic residues" evidence="1">
    <location>
        <begin position="24"/>
        <end position="37"/>
    </location>
</feature>
<reference evidence="2 3" key="1">
    <citation type="submission" date="2024-02" db="EMBL/GenBank/DDBJ databases">
        <authorList>
            <person name="Vignale AGUSTIN F."/>
            <person name="Sosa J E."/>
            <person name="Modenutti C."/>
        </authorList>
    </citation>
    <scope>NUCLEOTIDE SEQUENCE [LARGE SCALE GENOMIC DNA]</scope>
</reference>
<comment type="caution">
    <text evidence="2">The sequence shown here is derived from an EMBL/GenBank/DDBJ whole genome shotgun (WGS) entry which is preliminary data.</text>
</comment>
<feature type="compositionally biased region" description="Basic and acidic residues" evidence="1">
    <location>
        <begin position="42"/>
        <end position="59"/>
    </location>
</feature>
<organism evidence="2 3">
    <name type="scientific">Ilex paraguariensis</name>
    <name type="common">yerba mate</name>
    <dbReference type="NCBI Taxonomy" id="185542"/>
    <lineage>
        <taxon>Eukaryota</taxon>
        <taxon>Viridiplantae</taxon>
        <taxon>Streptophyta</taxon>
        <taxon>Embryophyta</taxon>
        <taxon>Tracheophyta</taxon>
        <taxon>Spermatophyta</taxon>
        <taxon>Magnoliopsida</taxon>
        <taxon>eudicotyledons</taxon>
        <taxon>Gunneridae</taxon>
        <taxon>Pentapetalae</taxon>
        <taxon>asterids</taxon>
        <taxon>campanulids</taxon>
        <taxon>Aquifoliales</taxon>
        <taxon>Aquifoliaceae</taxon>
        <taxon>Ilex</taxon>
    </lineage>
</organism>
<accession>A0ABC8R766</accession>
<sequence>TIGIDGEWEEEGSFDGVPEEGRRRQLRWSTRRTKKKVASMEADERKERQLRWKNREHPQSKTSKHPRVVVHG</sequence>
<feature type="region of interest" description="Disordered" evidence="1">
    <location>
        <begin position="1"/>
        <end position="72"/>
    </location>
</feature>
<evidence type="ECO:0000313" key="2">
    <source>
        <dbReference type="EMBL" id="CAK9140587.1"/>
    </source>
</evidence>
<evidence type="ECO:0000313" key="3">
    <source>
        <dbReference type="Proteomes" id="UP001642360"/>
    </source>
</evidence>